<dbReference type="AlphaFoldDB" id="A0A5M6IPW6"/>
<protein>
    <submittedName>
        <fullName evidence="4">Response regulator</fullName>
    </submittedName>
</protein>
<feature type="region of interest" description="Disordered" evidence="2">
    <location>
        <begin position="212"/>
        <end position="242"/>
    </location>
</feature>
<evidence type="ECO:0000313" key="4">
    <source>
        <dbReference type="EMBL" id="KAA5609949.1"/>
    </source>
</evidence>
<keyword evidence="5" id="KW-1185">Reference proteome</keyword>
<proteinExistence type="predicted"/>
<feature type="modified residue" description="4-aspartylphosphate" evidence="1">
    <location>
        <position position="70"/>
    </location>
</feature>
<organism evidence="4 5">
    <name type="scientific">Rhodovastum atsumiense</name>
    <dbReference type="NCBI Taxonomy" id="504468"/>
    <lineage>
        <taxon>Bacteria</taxon>
        <taxon>Pseudomonadati</taxon>
        <taxon>Pseudomonadota</taxon>
        <taxon>Alphaproteobacteria</taxon>
        <taxon>Acetobacterales</taxon>
        <taxon>Acetobacteraceae</taxon>
        <taxon>Rhodovastum</taxon>
    </lineage>
</organism>
<evidence type="ECO:0000256" key="2">
    <source>
        <dbReference type="SAM" id="MobiDB-lite"/>
    </source>
</evidence>
<feature type="domain" description="Response regulatory" evidence="3">
    <location>
        <begin position="9"/>
        <end position="137"/>
    </location>
</feature>
<gene>
    <name evidence="4" type="ORF">F1189_21905</name>
</gene>
<dbReference type="OrthoDB" id="9793549at2"/>
<dbReference type="EMBL" id="VWPK01000041">
    <property type="protein sequence ID" value="KAA5609949.1"/>
    <property type="molecule type" value="Genomic_DNA"/>
</dbReference>
<dbReference type="PROSITE" id="PS50110">
    <property type="entry name" value="RESPONSE_REGULATORY"/>
    <property type="match status" value="1"/>
</dbReference>
<dbReference type="SMART" id="SM00448">
    <property type="entry name" value="REC"/>
    <property type="match status" value="1"/>
</dbReference>
<evidence type="ECO:0000313" key="5">
    <source>
        <dbReference type="Proteomes" id="UP000325255"/>
    </source>
</evidence>
<evidence type="ECO:0000256" key="1">
    <source>
        <dbReference type="PROSITE-ProRule" id="PRU00169"/>
    </source>
</evidence>
<evidence type="ECO:0000259" key="3">
    <source>
        <dbReference type="PROSITE" id="PS50110"/>
    </source>
</evidence>
<dbReference type="InterPro" id="IPR001789">
    <property type="entry name" value="Sig_transdc_resp-reg_receiver"/>
</dbReference>
<dbReference type="InterPro" id="IPR052893">
    <property type="entry name" value="TCS_response_regulator"/>
</dbReference>
<accession>A0A5M6IPW6</accession>
<dbReference type="InterPro" id="IPR011006">
    <property type="entry name" value="CheY-like_superfamily"/>
</dbReference>
<name>A0A5M6IPW6_9PROT</name>
<dbReference type="PANTHER" id="PTHR44520">
    <property type="entry name" value="RESPONSE REGULATOR RCP1-RELATED"/>
    <property type="match status" value="1"/>
</dbReference>
<reference evidence="4 5" key="1">
    <citation type="submission" date="2019-09" db="EMBL/GenBank/DDBJ databases">
        <title>Genome sequence of Rhodovastum atsumiense, a diverse member of the Acetobacteraceae family of non-sulfur purple photosynthetic bacteria.</title>
        <authorList>
            <person name="Meyer T."/>
            <person name="Kyndt J."/>
        </authorList>
    </citation>
    <scope>NUCLEOTIDE SEQUENCE [LARGE SCALE GENOMIC DNA]</scope>
    <source>
        <strain evidence="4 5">DSM 21279</strain>
    </source>
</reference>
<dbReference type="Pfam" id="PF00072">
    <property type="entry name" value="Response_reg"/>
    <property type="match status" value="1"/>
</dbReference>
<dbReference type="GO" id="GO:0000160">
    <property type="term" value="P:phosphorelay signal transduction system"/>
    <property type="evidence" value="ECO:0007669"/>
    <property type="project" value="InterPro"/>
</dbReference>
<comment type="caution">
    <text evidence="4">The sequence shown here is derived from an EMBL/GenBank/DDBJ whole genome shotgun (WGS) entry which is preliminary data.</text>
</comment>
<keyword evidence="1" id="KW-0597">Phosphoprotein</keyword>
<sequence length="261" mass="27622">MRAHLPERPLVVVEDSDEDFEVLVWALRKAGLPNPVHRCKEADDIATLLAGRSNWPDALCGAYPLVVLLDLNFPGADWPETLRSLRDSPWWRSVPVVIVSTSSHPATVSTCYAMGAAGYLQKTLDPLAFAATVRRFAAYWLEAVVPPPPPERGSLGALPAMSVIPACPLPNRDAQDGSVAVAGRFPAATAAARQGSAIPSFGHRASIAAAAARQTSSRKRPATICTPAGMPPASSPVHRVSEGRPVTGSAIIGICAVQTRR</sequence>
<dbReference type="SUPFAM" id="SSF52172">
    <property type="entry name" value="CheY-like"/>
    <property type="match status" value="1"/>
</dbReference>
<dbReference type="Gene3D" id="3.40.50.2300">
    <property type="match status" value="1"/>
</dbReference>
<dbReference type="Proteomes" id="UP000325255">
    <property type="component" value="Unassembled WGS sequence"/>
</dbReference>